<evidence type="ECO:0000256" key="9">
    <source>
        <dbReference type="ARBA" id="ARBA00042660"/>
    </source>
</evidence>
<reference evidence="14 15" key="1">
    <citation type="journal article" date="2014" name="Int. J. Syst. Evol. Microbiol.">
        <title>Solimonas terrae sp. nov., isolated from soil.</title>
        <authorList>
            <person name="Kim S.J."/>
            <person name="Moon J.Y."/>
            <person name="Weon H.Y."/>
            <person name="Ahn J.H."/>
            <person name="Chen W.M."/>
            <person name="Kwon S.W."/>
        </authorList>
    </citation>
    <scope>NUCLEOTIDE SEQUENCE [LARGE SCALE GENOMIC DNA]</scope>
    <source>
        <strain evidence="14 15">KIS83-12</strain>
    </source>
</reference>
<keyword evidence="15" id="KW-1185">Reference proteome</keyword>
<dbReference type="Pfam" id="PF00441">
    <property type="entry name" value="Acyl-CoA_dh_1"/>
    <property type="match status" value="1"/>
</dbReference>
<dbReference type="FunFam" id="2.40.110.10:FF:000002">
    <property type="entry name" value="Acyl-CoA dehydrogenase fadE12"/>
    <property type="match status" value="1"/>
</dbReference>
<dbReference type="PROSITE" id="PS00073">
    <property type="entry name" value="ACYL_COA_DH_2"/>
    <property type="match status" value="1"/>
</dbReference>
<organism evidence="14 15">
    <name type="scientific">Solimonas terrae</name>
    <dbReference type="NCBI Taxonomy" id="1396819"/>
    <lineage>
        <taxon>Bacteria</taxon>
        <taxon>Pseudomonadati</taxon>
        <taxon>Pseudomonadota</taxon>
        <taxon>Gammaproteobacteria</taxon>
        <taxon>Nevskiales</taxon>
        <taxon>Nevskiaceae</taxon>
        <taxon>Solimonas</taxon>
    </lineage>
</organism>
<evidence type="ECO:0000256" key="8">
    <source>
        <dbReference type="ARBA" id="ARBA00040394"/>
    </source>
</evidence>
<evidence type="ECO:0000313" key="15">
    <source>
        <dbReference type="Proteomes" id="UP000472676"/>
    </source>
</evidence>
<comment type="similarity">
    <text evidence="3 10">Belongs to the acyl-CoA dehydrogenase family.</text>
</comment>
<comment type="cofactor">
    <cofactor evidence="1 10">
        <name>FAD</name>
        <dbReference type="ChEBI" id="CHEBI:57692"/>
    </cofactor>
</comment>
<evidence type="ECO:0000256" key="1">
    <source>
        <dbReference type="ARBA" id="ARBA00001974"/>
    </source>
</evidence>
<dbReference type="InterPro" id="IPR036250">
    <property type="entry name" value="AcylCo_DH-like_C"/>
</dbReference>
<keyword evidence="5 10" id="KW-0274">FAD</keyword>
<evidence type="ECO:0000256" key="3">
    <source>
        <dbReference type="ARBA" id="ARBA00009347"/>
    </source>
</evidence>
<comment type="function">
    <text evidence="7">Catalyzes the dehydrogenation at the alpha-beta position of ACP-bound acyl chains. This results in the introduction of a double bond in the lipidic chain, which is further transferred to the epsilon-amino group of lysine residue in the mycobactin core by MbtK.</text>
</comment>
<comment type="caution">
    <text evidence="14">The sequence shown here is derived from an EMBL/GenBank/DDBJ whole genome shotgun (WGS) entry which is preliminary data.</text>
</comment>
<evidence type="ECO:0000259" key="13">
    <source>
        <dbReference type="Pfam" id="PF02771"/>
    </source>
</evidence>
<dbReference type="Proteomes" id="UP000472676">
    <property type="component" value="Unassembled WGS sequence"/>
</dbReference>
<dbReference type="Pfam" id="PF02770">
    <property type="entry name" value="Acyl-CoA_dh_M"/>
    <property type="match status" value="1"/>
</dbReference>
<dbReference type="GO" id="GO:0033539">
    <property type="term" value="P:fatty acid beta-oxidation using acyl-CoA dehydrogenase"/>
    <property type="evidence" value="ECO:0007669"/>
    <property type="project" value="TreeGrafter"/>
</dbReference>
<dbReference type="FunFam" id="1.20.140.10:FF:000001">
    <property type="entry name" value="Acyl-CoA dehydrogenase"/>
    <property type="match status" value="1"/>
</dbReference>
<dbReference type="SUPFAM" id="SSF56645">
    <property type="entry name" value="Acyl-CoA dehydrogenase NM domain-like"/>
    <property type="match status" value="1"/>
</dbReference>
<gene>
    <name evidence="14" type="ORF">G7Y85_05820</name>
</gene>
<feature type="domain" description="Acyl-CoA oxidase/dehydrogenase middle" evidence="12">
    <location>
        <begin position="123"/>
        <end position="219"/>
    </location>
</feature>
<dbReference type="InterPro" id="IPR006091">
    <property type="entry name" value="Acyl-CoA_Oxase/DH_mid-dom"/>
</dbReference>
<dbReference type="InterPro" id="IPR046373">
    <property type="entry name" value="Acyl-CoA_Oxase/DH_mid-dom_sf"/>
</dbReference>
<feature type="domain" description="Acyl-CoA dehydrogenase/oxidase N-terminal" evidence="13">
    <location>
        <begin position="9"/>
        <end position="119"/>
    </location>
</feature>
<dbReference type="AlphaFoldDB" id="A0A6M2BNR3"/>
<dbReference type="Gene3D" id="2.40.110.10">
    <property type="entry name" value="Butyryl-CoA Dehydrogenase, subunit A, domain 2"/>
    <property type="match status" value="1"/>
</dbReference>
<dbReference type="PANTHER" id="PTHR48083:SF20">
    <property type="entry name" value="LONG-CHAIN SPECIFIC ACYL-COA DEHYDROGENASE, MITOCHONDRIAL"/>
    <property type="match status" value="1"/>
</dbReference>
<dbReference type="InterPro" id="IPR050741">
    <property type="entry name" value="Acyl-CoA_dehydrogenase"/>
</dbReference>
<evidence type="ECO:0000256" key="4">
    <source>
        <dbReference type="ARBA" id="ARBA00022630"/>
    </source>
</evidence>
<evidence type="ECO:0000256" key="5">
    <source>
        <dbReference type="ARBA" id="ARBA00022827"/>
    </source>
</evidence>
<evidence type="ECO:0000256" key="6">
    <source>
        <dbReference type="ARBA" id="ARBA00023002"/>
    </source>
</evidence>
<dbReference type="EMBL" id="JAAMOW010000002">
    <property type="protein sequence ID" value="NGY04272.1"/>
    <property type="molecule type" value="Genomic_DNA"/>
</dbReference>
<dbReference type="Gene3D" id="1.10.540.10">
    <property type="entry name" value="Acyl-CoA dehydrogenase/oxidase, N-terminal domain"/>
    <property type="match status" value="1"/>
</dbReference>
<dbReference type="InterPro" id="IPR006089">
    <property type="entry name" value="Acyl-CoA_DH_CS"/>
</dbReference>
<evidence type="ECO:0000259" key="12">
    <source>
        <dbReference type="Pfam" id="PF02770"/>
    </source>
</evidence>
<evidence type="ECO:0000256" key="2">
    <source>
        <dbReference type="ARBA" id="ARBA00005102"/>
    </source>
</evidence>
<dbReference type="Gene3D" id="1.20.140.10">
    <property type="entry name" value="Butyryl-CoA Dehydrogenase, subunit A, domain 3"/>
    <property type="match status" value="1"/>
</dbReference>
<comment type="pathway">
    <text evidence="2">Siderophore biosynthesis; mycobactin biosynthesis.</text>
</comment>
<keyword evidence="6 10" id="KW-0560">Oxidoreductase</keyword>
<proteinExistence type="inferred from homology"/>
<evidence type="ECO:0000259" key="11">
    <source>
        <dbReference type="Pfam" id="PF00441"/>
    </source>
</evidence>
<dbReference type="InterPro" id="IPR009075">
    <property type="entry name" value="AcylCo_DH/oxidase_C"/>
</dbReference>
<keyword evidence="4 10" id="KW-0285">Flavoprotein</keyword>
<evidence type="ECO:0000256" key="10">
    <source>
        <dbReference type="RuleBase" id="RU362125"/>
    </source>
</evidence>
<dbReference type="GO" id="GO:0050660">
    <property type="term" value="F:flavin adenine dinucleotide binding"/>
    <property type="evidence" value="ECO:0007669"/>
    <property type="project" value="InterPro"/>
</dbReference>
<dbReference type="GO" id="GO:0005737">
    <property type="term" value="C:cytoplasm"/>
    <property type="evidence" value="ECO:0007669"/>
    <property type="project" value="TreeGrafter"/>
</dbReference>
<evidence type="ECO:0000256" key="7">
    <source>
        <dbReference type="ARBA" id="ARBA00037085"/>
    </source>
</evidence>
<dbReference type="SUPFAM" id="SSF47203">
    <property type="entry name" value="Acyl-CoA dehydrogenase C-terminal domain-like"/>
    <property type="match status" value="1"/>
</dbReference>
<sequence length="379" mass="42325">MIPRTLFSSEHEDFRSSFRRFLEDECVPQNERWEEQQFVDRAAWQRAGELGFLCVTMPEEFGGAGVDRRYSVILMEEQGRAGLSGPGWGLHSDIVANYINSFGTREQKLKWLPPMARGEVITAIAMTEPGTGSDLQAVKTWAQDDGDDLIINGSKIFITNGYNCDMAIVVCKTGDRDGGAKSISLVMIEADRPGFSKGKPLKKMGMKGQDTCELFFENVRVPKANILGAPGMGFAMLMKELAWERLQIAIGAVCGIEYVLKTTIDYVKQRQVFGRAVASYQNTRFKLAEMKTEGQIAQVYVDRCIELMLENKLSPAAAAAAKYWCSDVQGRIVDECVQLHGGYGFMMDYPIARAYCDSRAQRIYGGTNEIMKELISRTL</sequence>
<dbReference type="InterPro" id="IPR037069">
    <property type="entry name" value="AcylCoA_DH/ox_N_sf"/>
</dbReference>
<dbReference type="Pfam" id="PF02771">
    <property type="entry name" value="Acyl-CoA_dh_N"/>
    <property type="match status" value="1"/>
</dbReference>
<name>A0A6M2BNR3_9GAMM</name>
<dbReference type="PANTHER" id="PTHR48083">
    <property type="entry name" value="MEDIUM-CHAIN SPECIFIC ACYL-COA DEHYDROGENASE, MITOCHONDRIAL-RELATED"/>
    <property type="match status" value="1"/>
</dbReference>
<dbReference type="InterPro" id="IPR009100">
    <property type="entry name" value="AcylCoA_DH/oxidase_NM_dom_sf"/>
</dbReference>
<evidence type="ECO:0000313" key="14">
    <source>
        <dbReference type="EMBL" id="NGY04272.1"/>
    </source>
</evidence>
<dbReference type="InterPro" id="IPR013786">
    <property type="entry name" value="AcylCoA_DH/ox_N"/>
</dbReference>
<feature type="domain" description="Acyl-CoA dehydrogenase/oxidase C-terminal" evidence="11">
    <location>
        <begin position="231"/>
        <end position="378"/>
    </location>
</feature>
<accession>A0A6M2BNR3</accession>
<protein>
    <recommendedName>
        <fullName evidence="8">Acyl-[acyl-carrier-protein] dehydrogenase MbtN</fullName>
    </recommendedName>
    <alternativeName>
        <fullName evidence="9">Mycobactin synthase protein N</fullName>
    </alternativeName>
</protein>
<dbReference type="GO" id="GO:0003995">
    <property type="term" value="F:acyl-CoA dehydrogenase activity"/>
    <property type="evidence" value="ECO:0007669"/>
    <property type="project" value="InterPro"/>
</dbReference>